<dbReference type="RefSeq" id="WP_163702199.1">
    <property type="nucleotide sequence ID" value="NZ_QXHD01000004.1"/>
</dbReference>
<dbReference type="EMBL" id="QXHD01000004">
    <property type="protein sequence ID" value="NEZ59270.1"/>
    <property type="molecule type" value="Genomic_DNA"/>
</dbReference>
<protein>
    <submittedName>
        <fullName evidence="3">CHASE2 domain-containing protein</fullName>
    </submittedName>
</protein>
<keyword evidence="1" id="KW-1133">Transmembrane helix</keyword>
<dbReference type="AlphaFoldDB" id="A0A6M0RTQ8"/>
<evidence type="ECO:0000259" key="2">
    <source>
        <dbReference type="SMART" id="SM01080"/>
    </source>
</evidence>
<dbReference type="Proteomes" id="UP000481033">
    <property type="component" value="Unassembled WGS sequence"/>
</dbReference>
<feature type="transmembrane region" description="Helical" evidence="1">
    <location>
        <begin position="733"/>
        <end position="756"/>
    </location>
</feature>
<gene>
    <name evidence="3" type="ORF">DXZ20_27225</name>
</gene>
<evidence type="ECO:0000313" key="3">
    <source>
        <dbReference type="EMBL" id="NEZ59270.1"/>
    </source>
</evidence>
<evidence type="ECO:0000313" key="4">
    <source>
        <dbReference type="Proteomes" id="UP000481033"/>
    </source>
</evidence>
<proteinExistence type="predicted"/>
<dbReference type="InterPro" id="IPR007890">
    <property type="entry name" value="CHASE2"/>
</dbReference>
<keyword evidence="4" id="KW-1185">Reference proteome</keyword>
<evidence type="ECO:0000256" key="1">
    <source>
        <dbReference type="SAM" id="Phobius"/>
    </source>
</evidence>
<dbReference type="SMART" id="SM01080">
    <property type="entry name" value="CHASE2"/>
    <property type="match status" value="1"/>
</dbReference>
<comment type="caution">
    <text evidence="3">The sequence shown here is derived from an EMBL/GenBank/DDBJ whole genome shotgun (WGS) entry which is preliminary data.</text>
</comment>
<dbReference type="Pfam" id="PF12770">
    <property type="entry name" value="CHAT"/>
    <property type="match status" value="1"/>
</dbReference>
<feature type="transmembrane region" description="Helical" evidence="1">
    <location>
        <begin position="768"/>
        <end position="797"/>
    </location>
</feature>
<keyword evidence="1" id="KW-0812">Transmembrane</keyword>
<feature type="domain" description="CHASE2" evidence="2">
    <location>
        <begin position="416"/>
        <end position="757"/>
    </location>
</feature>
<accession>A0A6M0RTQ8</accession>
<dbReference type="InterPro" id="IPR024983">
    <property type="entry name" value="CHAT_dom"/>
</dbReference>
<keyword evidence="1" id="KW-0472">Membrane</keyword>
<reference evidence="3 4" key="1">
    <citation type="journal article" date="2020" name="Microb. Ecol.">
        <title>Ecogenomics of the Marine Benthic Filamentous Cyanobacterium Adonisia.</title>
        <authorList>
            <person name="Walter J.M."/>
            <person name="Coutinho F.H."/>
            <person name="Leomil L."/>
            <person name="Hargreaves P.I."/>
            <person name="Campeao M.E."/>
            <person name="Vieira V.V."/>
            <person name="Silva B.S."/>
            <person name="Fistarol G.O."/>
            <person name="Salomon P.S."/>
            <person name="Sawabe T."/>
            <person name="Mino S."/>
            <person name="Hosokawa M."/>
            <person name="Miyashita H."/>
            <person name="Maruyama F."/>
            <person name="van Verk M.C."/>
            <person name="Dutilh B.E."/>
            <person name="Thompson C.C."/>
            <person name="Thompson F.L."/>
        </authorList>
    </citation>
    <scope>NUCLEOTIDE SEQUENCE [LARGE SCALE GENOMIC DNA]</scope>
    <source>
        <strain evidence="3 4">CCMR0081</strain>
    </source>
</reference>
<sequence>MDQTYRLVVTHVQQICLFDLTWGDGMQLTAQVPYPEELTLLHQRWQRAYYNFYRALQKTNAVGESSAMRGRTGAVGQVPVAQTDLRSQLGQAEVRLLTVFQSWLERRELIGIREQLNRRGEGLQRGVTLYITCAGMELRRLPWETWELARGFGQGPPMRITRLPANISVAANPPKKQRRKARTLVIIGDDTGLDFKQDLDAIDRLKTLVTIQKIGWQLGQKTNALIDQVRDVIRDPEGWDMLFFFGHSNEMAELGGEIAIAPKTTISMRDLESDLAEAKRNGLQFALFNSCKGLDIADRLVALGLNQVAIMREPIHNDVAQYFLLQFLQQLSQYADVHTALQEATKALKAEKTMAYPSAYLVPSLFSHRGAQLFRLQPVGWQAKLTELWPSRKQGMALGAIAILSLLPPVRDRLMAGRLWTQAVARQITTQPLQADVSPPVLLVHVDETSIAKGIPDGDANPINRAYLAKLLDRIVELDSQIIGIDYLLDRRQDENNARLTKTLEKAVNEGNWLVLASDLLDKQEIGPSEGLANPAWSMQGLTKAPASWHLKALQIGQDCHSRCPFSYLLAITHAARETPAGKSLTPSLDRTHNLRKELFETIIKDNNSPVLYQLLNYRLSPILSLSRWIEQRWFHPIVDFSMPLSHIYDRIPAHALLEEDIQDLSAQYDWQNQIVLIGSGGYNEAGIGSESDYVPNPPAIQFWRDQTQDLSSRFTGVEAHSYMIHHFLNQHWMIPIPVLWMVGIGTIVGAMSALAMQRDQQLRHYRWLGLIGFSVGYGLFGIVVYGAASIVLPWLLPTATVWVYHIPGLQRCNQEKNL</sequence>
<dbReference type="Pfam" id="PF05226">
    <property type="entry name" value="CHASE2"/>
    <property type="match status" value="1"/>
</dbReference>
<name>A0A6M0RTQ8_9CYAN</name>
<organism evidence="3 4">
    <name type="scientific">Adonisia turfae CCMR0081</name>
    <dbReference type="NCBI Taxonomy" id="2292702"/>
    <lineage>
        <taxon>Bacteria</taxon>
        <taxon>Bacillati</taxon>
        <taxon>Cyanobacteriota</taxon>
        <taxon>Adonisia</taxon>
        <taxon>Adonisia turfae</taxon>
    </lineage>
</organism>